<evidence type="ECO:0000256" key="11">
    <source>
        <dbReference type="ARBA" id="ARBA00022801"/>
    </source>
</evidence>
<dbReference type="GO" id="GO:0005576">
    <property type="term" value="C:extracellular region"/>
    <property type="evidence" value="ECO:0007669"/>
    <property type="project" value="UniProtKB-SubCell"/>
</dbReference>
<keyword evidence="14" id="KW-0333">Golgi apparatus</keyword>
<evidence type="ECO:0000256" key="20">
    <source>
        <dbReference type="ARBA" id="ARBA00033328"/>
    </source>
</evidence>
<dbReference type="GO" id="GO:0005764">
    <property type="term" value="C:lysosome"/>
    <property type="evidence" value="ECO:0007669"/>
    <property type="project" value="UniProtKB-SubCell"/>
</dbReference>
<evidence type="ECO:0000256" key="21">
    <source>
        <dbReference type="SAM" id="SignalP"/>
    </source>
</evidence>
<evidence type="ECO:0000259" key="22">
    <source>
        <dbReference type="Pfam" id="PF04389"/>
    </source>
</evidence>
<evidence type="ECO:0000256" key="1">
    <source>
        <dbReference type="ARBA" id="ARBA00004240"/>
    </source>
</evidence>
<dbReference type="PANTHER" id="PTHR12053:SF3">
    <property type="entry name" value="CARBOXYPEPTIDASE Q"/>
    <property type="match status" value="1"/>
</dbReference>
<dbReference type="Pfam" id="PF04389">
    <property type="entry name" value="Peptidase_M28"/>
    <property type="match status" value="1"/>
</dbReference>
<evidence type="ECO:0000256" key="4">
    <source>
        <dbReference type="ARBA" id="ARBA00004613"/>
    </source>
</evidence>
<gene>
    <name evidence="23" type="ORF">GK108_22990</name>
</gene>
<organism evidence="23 24">
    <name type="scientific">Spirosoma terrae</name>
    <dbReference type="NCBI Taxonomy" id="1968276"/>
    <lineage>
        <taxon>Bacteria</taxon>
        <taxon>Pseudomonadati</taxon>
        <taxon>Bacteroidota</taxon>
        <taxon>Cytophagia</taxon>
        <taxon>Cytophagales</taxon>
        <taxon>Cytophagaceae</taxon>
        <taxon>Spirosoma</taxon>
    </lineage>
</organism>
<protein>
    <recommendedName>
        <fullName evidence="5">Carboxypeptidase Q</fullName>
    </recommendedName>
    <alternativeName>
        <fullName evidence="20">Plasma glutamate carboxypeptidase</fullName>
    </alternativeName>
</protein>
<name>A0A6L9LLR8_9BACT</name>
<keyword evidence="9" id="KW-0479">Metal-binding</keyword>
<dbReference type="GO" id="GO:0004180">
    <property type="term" value="F:carboxypeptidase activity"/>
    <property type="evidence" value="ECO:0007669"/>
    <property type="project" value="UniProtKB-KW"/>
</dbReference>
<feature type="domain" description="Peptidase M28" evidence="22">
    <location>
        <begin position="258"/>
        <end position="438"/>
    </location>
</feature>
<dbReference type="EMBL" id="JAAFZH010000013">
    <property type="protein sequence ID" value="NDU97769.1"/>
    <property type="molecule type" value="Genomic_DNA"/>
</dbReference>
<dbReference type="GO" id="GO:0006508">
    <property type="term" value="P:proteolysis"/>
    <property type="evidence" value="ECO:0007669"/>
    <property type="project" value="UniProtKB-KW"/>
</dbReference>
<dbReference type="InterPro" id="IPR039866">
    <property type="entry name" value="CPQ"/>
</dbReference>
<evidence type="ECO:0000256" key="6">
    <source>
        <dbReference type="ARBA" id="ARBA00022525"/>
    </source>
</evidence>
<keyword evidence="6" id="KW-0964">Secreted</keyword>
<keyword evidence="12" id="KW-0256">Endoplasmic reticulum</keyword>
<sequence>MMKKTITLLFSVFFGYAQAQNADSVTIRKIYNEALSNGKSYDWLRHLTKQIGPRLSGSTGAQKAVDWTKQVMEQQDFDRVFLQDVMVPHWVRGAREEAYIQNGKTKTKVPIAALGGSVATPPKGVEAQVIEVKSFPELRAMSPEKVKGKIVFFNRPMDPTKINTFEAYGGAVDQRANGATEAAKLGAVGAIVRSMTNVHDDYPHVGGMRYATGVPLIPTAAISTNGADLLSKTLAENPNTTFFFKQNCETLPDAKSYNVVGEIKGSEKPDEIIVVGGHLDSWDLAEGAHDDGAGCVQSIEVLRIFKSLGIKPKRTIRAVMFMNEENGLRGGIQYADLAKKNNEKHIAAVESDNGGFTPRGFGIVGTPAQRVKVDPWKSLLAPYGLLEIGAGSGGADIGPLAQQGTVLFGFKPDSQRYFDYHHTMVDRFETVSQRELELGAASMASLVYLLDQYGL</sequence>
<keyword evidence="7" id="KW-0121">Carboxypeptidase</keyword>
<evidence type="ECO:0000256" key="18">
    <source>
        <dbReference type="ARBA" id="ARBA00023228"/>
    </source>
</evidence>
<evidence type="ECO:0000256" key="15">
    <source>
        <dbReference type="ARBA" id="ARBA00023049"/>
    </source>
</evidence>
<comment type="subcellular location">
    <subcellularLocation>
        <location evidence="1">Endoplasmic reticulum</location>
    </subcellularLocation>
    <subcellularLocation>
        <location evidence="3">Golgi apparatus</location>
    </subcellularLocation>
    <subcellularLocation>
        <location evidence="2">Lysosome</location>
    </subcellularLocation>
    <subcellularLocation>
        <location evidence="4">Secreted</location>
    </subcellularLocation>
</comment>
<keyword evidence="15" id="KW-0482">Metalloprotease</keyword>
<evidence type="ECO:0000256" key="13">
    <source>
        <dbReference type="ARBA" id="ARBA00022833"/>
    </source>
</evidence>
<dbReference type="SUPFAM" id="SSF53187">
    <property type="entry name" value="Zn-dependent exopeptidases"/>
    <property type="match status" value="1"/>
</dbReference>
<dbReference type="Proteomes" id="UP000474175">
    <property type="component" value="Unassembled WGS sequence"/>
</dbReference>
<evidence type="ECO:0000256" key="8">
    <source>
        <dbReference type="ARBA" id="ARBA00022670"/>
    </source>
</evidence>
<evidence type="ECO:0000256" key="16">
    <source>
        <dbReference type="ARBA" id="ARBA00023145"/>
    </source>
</evidence>
<keyword evidence="24" id="KW-1185">Reference proteome</keyword>
<keyword evidence="16" id="KW-0865">Zymogen</keyword>
<keyword evidence="10 21" id="KW-0732">Signal</keyword>
<accession>A0A6L9LLR8</accession>
<evidence type="ECO:0000313" key="24">
    <source>
        <dbReference type="Proteomes" id="UP000474175"/>
    </source>
</evidence>
<evidence type="ECO:0000256" key="14">
    <source>
        <dbReference type="ARBA" id="ARBA00023034"/>
    </source>
</evidence>
<evidence type="ECO:0000313" key="23">
    <source>
        <dbReference type="EMBL" id="NDU97769.1"/>
    </source>
</evidence>
<dbReference type="AlphaFoldDB" id="A0A6L9LLR8"/>
<evidence type="ECO:0000256" key="10">
    <source>
        <dbReference type="ARBA" id="ARBA00022729"/>
    </source>
</evidence>
<proteinExistence type="predicted"/>
<comment type="caution">
    <text evidence="23">The sequence shown here is derived from an EMBL/GenBank/DDBJ whole genome shotgun (WGS) entry which is preliminary data.</text>
</comment>
<dbReference type="Gene3D" id="3.50.30.30">
    <property type="match status" value="1"/>
</dbReference>
<feature type="chain" id="PRO_5027023827" description="Carboxypeptidase Q" evidence="21">
    <location>
        <begin position="20"/>
        <end position="455"/>
    </location>
</feature>
<dbReference type="InterPro" id="IPR007484">
    <property type="entry name" value="Peptidase_M28"/>
</dbReference>
<dbReference type="PANTHER" id="PTHR12053">
    <property type="entry name" value="PROTEASE FAMILY M28 PLASMA GLUTAMATE CARBOXYPEPTIDASE-RELATED"/>
    <property type="match status" value="1"/>
</dbReference>
<keyword evidence="11 23" id="KW-0378">Hydrolase</keyword>
<evidence type="ECO:0000256" key="3">
    <source>
        <dbReference type="ARBA" id="ARBA00004555"/>
    </source>
</evidence>
<feature type="signal peptide" evidence="21">
    <location>
        <begin position="1"/>
        <end position="19"/>
    </location>
</feature>
<reference evidence="23 24" key="1">
    <citation type="submission" date="2020-02" db="EMBL/GenBank/DDBJ databases">
        <title>Draft genome sequence of two Spirosoma agri KCTC 52727 and Spirosoma terrae KCTC 52035.</title>
        <authorList>
            <person name="Rojas J."/>
            <person name="Ambika Manirajan B."/>
            <person name="Suarez C."/>
            <person name="Ratering S."/>
            <person name="Schnell S."/>
        </authorList>
    </citation>
    <scope>NUCLEOTIDE SEQUENCE [LARGE SCALE GENOMIC DNA]</scope>
    <source>
        <strain evidence="23 24">KCTC 52035</strain>
    </source>
</reference>
<evidence type="ECO:0000256" key="17">
    <source>
        <dbReference type="ARBA" id="ARBA00023180"/>
    </source>
</evidence>
<keyword evidence="18" id="KW-0458">Lysosome</keyword>
<comment type="subunit">
    <text evidence="19">Homodimer. The monomeric form is inactive while the homodimer is active.</text>
</comment>
<dbReference type="Gene3D" id="3.40.630.10">
    <property type="entry name" value="Zn peptidases"/>
    <property type="match status" value="1"/>
</dbReference>
<evidence type="ECO:0000256" key="19">
    <source>
        <dbReference type="ARBA" id="ARBA00025833"/>
    </source>
</evidence>
<keyword evidence="13" id="KW-0862">Zinc</keyword>
<dbReference type="GO" id="GO:0046872">
    <property type="term" value="F:metal ion binding"/>
    <property type="evidence" value="ECO:0007669"/>
    <property type="project" value="UniProtKB-KW"/>
</dbReference>
<keyword evidence="17" id="KW-0325">Glycoprotein</keyword>
<keyword evidence="8" id="KW-0645">Protease</keyword>
<evidence type="ECO:0000256" key="2">
    <source>
        <dbReference type="ARBA" id="ARBA00004371"/>
    </source>
</evidence>
<evidence type="ECO:0000256" key="5">
    <source>
        <dbReference type="ARBA" id="ARBA00014116"/>
    </source>
</evidence>
<dbReference type="GO" id="GO:0070573">
    <property type="term" value="F:metallodipeptidase activity"/>
    <property type="evidence" value="ECO:0007669"/>
    <property type="project" value="InterPro"/>
</dbReference>
<evidence type="ECO:0000256" key="12">
    <source>
        <dbReference type="ARBA" id="ARBA00022824"/>
    </source>
</evidence>
<evidence type="ECO:0000256" key="7">
    <source>
        <dbReference type="ARBA" id="ARBA00022645"/>
    </source>
</evidence>
<evidence type="ECO:0000256" key="9">
    <source>
        <dbReference type="ARBA" id="ARBA00022723"/>
    </source>
</evidence>